<proteinExistence type="predicted"/>
<keyword evidence="2" id="KW-0378">Hydrolase</keyword>
<dbReference type="GO" id="GO:0003676">
    <property type="term" value="F:nucleic acid binding"/>
    <property type="evidence" value="ECO:0007669"/>
    <property type="project" value="InterPro"/>
</dbReference>
<dbReference type="Gene3D" id="3.40.1350.10">
    <property type="match status" value="1"/>
</dbReference>
<gene>
    <name evidence="2" type="ORF">NGX11_00500</name>
</gene>
<dbReference type="RefSeq" id="WP_263514571.1">
    <property type="nucleotide sequence ID" value="NZ_CP099556.1"/>
</dbReference>
<evidence type="ECO:0000313" key="3">
    <source>
        <dbReference type="Proteomes" id="UP001164100"/>
    </source>
</evidence>
<feature type="domain" description="TnsA endonuclease N-terminal" evidence="1">
    <location>
        <begin position="50"/>
        <end position="130"/>
    </location>
</feature>
<organism evidence="2 3">
    <name type="scientific">Aliarcobacter cryaerophilus</name>
    <dbReference type="NCBI Taxonomy" id="28198"/>
    <lineage>
        <taxon>Bacteria</taxon>
        <taxon>Pseudomonadati</taxon>
        <taxon>Campylobacterota</taxon>
        <taxon>Epsilonproteobacteria</taxon>
        <taxon>Campylobacterales</taxon>
        <taxon>Arcobacteraceae</taxon>
        <taxon>Aliarcobacter</taxon>
    </lineage>
</organism>
<keyword evidence="2" id="KW-0540">Nuclease</keyword>
<dbReference type="AlphaFoldDB" id="A0AA46NNB1"/>
<dbReference type="InterPro" id="IPR011856">
    <property type="entry name" value="tRNA_endonuc-like_dom_sf"/>
</dbReference>
<protein>
    <submittedName>
        <fullName evidence="2">TnsA endonuclease N-terminal domain-containing protein</fullName>
    </submittedName>
</protein>
<reference evidence="2" key="1">
    <citation type="journal article" date="2022" name="Front. Microbiol.">
        <title>Species classification and novel plasmid identifications in Arcobacter cryaerophilus and Arcobacter cryaerophilus-like organisms.</title>
        <authorList>
            <person name="Zhou G."/>
            <person name="Wang M."/>
            <person name="Wang H."/>
            <person name="Chen X."/>
            <person name="Gu Y."/>
            <person name="Shao Z."/>
            <person name="Zhang J."/>
            <person name="Zhang M."/>
        </authorList>
    </citation>
    <scope>NUCLEOTIDE SEQUENCE</scope>
    <source>
        <strain evidence="2">ICDCAC48</strain>
    </source>
</reference>
<sequence>MENSAIKFSQRTINKNYHSITGHFPSIKNNTSMGFESKLEKAHFLSLEFDNEVISYQEQPQIEICINGNDKIYSADCYIKRAKISLKKDSIVEVKYTNEIEKRKDYFEKKFEAAKTSANKLNLDFEIYTEKIHSEIYLDNLDFLYRYKLQPIENKYEDQVLEMVNKNNKISAFDLANLISENPIEYGVISNCIWDLVCKEKLKTNLELSKITMNSLVELSYE</sequence>
<dbReference type="EMBL" id="CP099556">
    <property type="protein sequence ID" value="UYF43439.1"/>
    <property type="molecule type" value="Genomic_DNA"/>
</dbReference>
<name>A0AA46NNB1_9BACT</name>
<evidence type="ECO:0000259" key="1">
    <source>
        <dbReference type="Pfam" id="PF08722"/>
    </source>
</evidence>
<dbReference type="Proteomes" id="UP001164100">
    <property type="component" value="Chromosome"/>
</dbReference>
<accession>A0AA46NNB1</accession>
<evidence type="ECO:0000313" key="2">
    <source>
        <dbReference type="EMBL" id="UYF43439.1"/>
    </source>
</evidence>
<dbReference type="GO" id="GO:0004519">
    <property type="term" value="F:endonuclease activity"/>
    <property type="evidence" value="ECO:0007669"/>
    <property type="project" value="UniProtKB-KW"/>
</dbReference>
<keyword evidence="2" id="KW-0255">Endonuclease</keyword>
<dbReference type="InterPro" id="IPR014833">
    <property type="entry name" value="TnsA_N"/>
</dbReference>
<dbReference type="Pfam" id="PF08722">
    <property type="entry name" value="Tn7_TnsA-like_N"/>
    <property type="match status" value="1"/>
</dbReference>